<evidence type="ECO:0000313" key="2">
    <source>
        <dbReference type="Proteomes" id="UP001273531"/>
    </source>
</evidence>
<protein>
    <submittedName>
        <fullName evidence="1">Uncharacterized protein</fullName>
    </submittedName>
</protein>
<evidence type="ECO:0000313" key="1">
    <source>
        <dbReference type="EMBL" id="MDV3457192.1"/>
    </source>
</evidence>
<comment type="caution">
    <text evidence="1">The sequence shown here is derived from an EMBL/GenBank/DDBJ whole genome shotgun (WGS) entry which is preliminary data.</text>
</comment>
<dbReference type="Proteomes" id="UP001273531">
    <property type="component" value="Unassembled WGS sequence"/>
</dbReference>
<name>A0ABU3Y7R4_9SPHN</name>
<gene>
    <name evidence="1" type="ORF">RZN05_09380</name>
</gene>
<proteinExistence type="predicted"/>
<accession>A0ABU3Y7R4</accession>
<dbReference type="EMBL" id="JAWJEJ010000001">
    <property type="protein sequence ID" value="MDV3457192.1"/>
    <property type="molecule type" value="Genomic_DNA"/>
</dbReference>
<reference evidence="1 2" key="1">
    <citation type="submission" date="2023-10" db="EMBL/GenBank/DDBJ databases">
        <title>Sphingomonas sp. HF-S4 16S ribosomal RNA gene Genome sequencing and assembly.</title>
        <authorList>
            <person name="Lee H."/>
        </authorList>
    </citation>
    <scope>NUCLEOTIDE SEQUENCE [LARGE SCALE GENOMIC DNA]</scope>
    <source>
        <strain evidence="1 2">HF-S4</strain>
    </source>
</reference>
<dbReference type="RefSeq" id="WP_317226350.1">
    <property type="nucleotide sequence ID" value="NZ_JAWJEJ010000001.1"/>
</dbReference>
<keyword evidence="2" id="KW-1185">Reference proteome</keyword>
<sequence length="138" mass="14495">MQMLLAVALIAQAADPICADIARLAEGAREEVPFASLSAAKFAPGLLGPAGCNGYPRVYLCKRSLLPSEITEAGVAAQIAACLPDAKISVEKRDRWAPEKTIVRGSGLAFTLDESGTDRSHVGRTLFITIRSVGDPGD</sequence>
<organism evidence="1 2">
    <name type="scientific">Sphingomonas agrestis</name>
    <dbReference type="NCBI Taxonomy" id="3080540"/>
    <lineage>
        <taxon>Bacteria</taxon>
        <taxon>Pseudomonadati</taxon>
        <taxon>Pseudomonadota</taxon>
        <taxon>Alphaproteobacteria</taxon>
        <taxon>Sphingomonadales</taxon>
        <taxon>Sphingomonadaceae</taxon>
        <taxon>Sphingomonas</taxon>
    </lineage>
</organism>